<name>A0ABQ5J8R8_9ASTR</name>
<dbReference type="Proteomes" id="UP001151760">
    <property type="component" value="Unassembled WGS sequence"/>
</dbReference>
<evidence type="ECO:0000313" key="2">
    <source>
        <dbReference type="Proteomes" id="UP001151760"/>
    </source>
</evidence>
<gene>
    <name evidence="1" type="ORF">Tco_1124956</name>
</gene>
<accession>A0ABQ5J8R8</accession>
<organism evidence="1 2">
    <name type="scientific">Tanacetum coccineum</name>
    <dbReference type="NCBI Taxonomy" id="301880"/>
    <lineage>
        <taxon>Eukaryota</taxon>
        <taxon>Viridiplantae</taxon>
        <taxon>Streptophyta</taxon>
        <taxon>Embryophyta</taxon>
        <taxon>Tracheophyta</taxon>
        <taxon>Spermatophyta</taxon>
        <taxon>Magnoliopsida</taxon>
        <taxon>eudicotyledons</taxon>
        <taxon>Gunneridae</taxon>
        <taxon>Pentapetalae</taxon>
        <taxon>asterids</taxon>
        <taxon>campanulids</taxon>
        <taxon>Asterales</taxon>
        <taxon>Asteraceae</taxon>
        <taxon>Asteroideae</taxon>
        <taxon>Anthemideae</taxon>
        <taxon>Anthemidinae</taxon>
        <taxon>Tanacetum</taxon>
    </lineage>
</organism>
<evidence type="ECO:0000313" key="1">
    <source>
        <dbReference type="EMBL" id="GJU08526.1"/>
    </source>
</evidence>
<sequence length="233" mass="26847">MSEHRVVDVHYAYHISTYTRSGTALKEERYDVYDRFDRMSERKGSGLREHLECREVLVDQKIHWKSKEPCVVFIDELGAFGKQRGTGDSRVPNNVLGSSLLRPGWFGRYSSVERIDITGRSCLENYMVGVHNMERFCEALRIKSELKDQNEISSRSQGNDGYVRLPTVMMKLLSDNGNQDFGDFKATILGMLGTSLIEDDTYYMMKLLKIKEELLMGMAREIFFVVYVIVSLP</sequence>
<comment type="caution">
    <text evidence="1">The sequence shown here is derived from an EMBL/GenBank/DDBJ whole genome shotgun (WGS) entry which is preliminary data.</text>
</comment>
<dbReference type="EMBL" id="BQNB010021640">
    <property type="protein sequence ID" value="GJU08526.1"/>
    <property type="molecule type" value="Genomic_DNA"/>
</dbReference>
<evidence type="ECO:0008006" key="3">
    <source>
        <dbReference type="Google" id="ProtNLM"/>
    </source>
</evidence>
<protein>
    <recommendedName>
        <fullName evidence="3">ATPase AAA-type core domain-containing protein</fullName>
    </recommendedName>
</protein>
<proteinExistence type="predicted"/>
<keyword evidence="2" id="KW-1185">Reference proteome</keyword>
<reference evidence="1" key="2">
    <citation type="submission" date="2022-01" db="EMBL/GenBank/DDBJ databases">
        <authorList>
            <person name="Yamashiro T."/>
            <person name="Shiraishi A."/>
            <person name="Satake H."/>
            <person name="Nakayama K."/>
        </authorList>
    </citation>
    <scope>NUCLEOTIDE SEQUENCE</scope>
</reference>
<reference evidence="1" key="1">
    <citation type="journal article" date="2022" name="Int. J. Mol. Sci.">
        <title>Draft Genome of Tanacetum Coccineum: Genomic Comparison of Closely Related Tanacetum-Family Plants.</title>
        <authorList>
            <person name="Yamashiro T."/>
            <person name="Shiraishi A."/>
            <person name="Nakayama K."/>
            <person name="Satake H."/>
        </authorList>
    </citation>
    <scope>NUCLEOTIDE SEQUENCE</scope>
</reference>